<keyword evidence="5" id="KW-0812">Transmembrane</keyword>
<evidence type="ECO:0000256" key="1">
    <source>
        <dbReference type="ARBA" id="ARBA00004651"/>
    </source>
</evidence>
<keyword evidence="4" id="KW-1003">Cell membrane</keyword>
<dbReference type="RefSeq" id="WP_114289514.1">
    <property type="nucleotide sequence ID" value="NZ_JAMDER010000002.1"/>
</dbReference>
<evidence type="ECO:0000256" key="5">
    <source>
        <dbReference type="ARBA" id="ARBA00022692"/>
    </source>
</evidence>
<dbReference type="InterPro" id="IPR002549">
    <property type="entry name" value="AI-2E-like"/>
</dbReference>
<evidence type="ECO:0000256" key="3">
    <source>
        <dbReference type="ARBA" id="ARBA00022448"/>
    </source>
</evidence>
<gene>
    <name evidence="8" type="ORF">CBF32_06295</name>
</gene>
<reference evidence="8 9" key="1">
    <citation type="submission" date="2017-05" db="EMBL/GenBank/DDBJ databases">
        <title>Vagococcus spp. assemblies.</title>
        <authorList>
            <person name="Gulvik C.A."/>
        </authorList>
    </citation>
    <scope>NUCLEOTIDE SEQUENCE [LARGE SCALE GENOMIC DNA]</scope>
    <source>
        <strain evidence="8 9">NCFB 2497</strain>
    </source>
</reference>
<keyword evidence="3" id="KW-0813">Transport</keyword>
<evidence type="ECO:0000256" key="6">
    <source>
        <dbReference type="ARBA" id="ARBA00022989"/>
    </source>
</evidence>
<dbReference type="OrthoDB" id="9793390at2"/>
<evidence type="ECO:0000313" key="8">
    <source>
        <dbReference type="EMBL" id="RSU02192.1"/>
    </source>
</evidence>
<evidence type="ECO:0000256" key="2">
    <source>
        <dbReference type="ARBA" id="ARBA00009773"/>
    </source>
</evidence>
<dbReference type="GeneID" id="63146258"/>
<sequence length="374" mass="41365">MFDRFKRSKLMFWSVELLVIATLILVGTQISFIFKPIGTMFTTMFSPILISGFLFYCFKPIVTFLEKRGVSKTWGATIVLLLLVGIVVVSISSIIPSLVKQIAALLKSAPTFIKEVESWANEMSHHPMLQNIDFQSYLDKWNISIGNIVQTTINGVSSSIGSFVSSIAGIVMLIVTVPFILFYMLKDGHKMIPAIQKYFPEKHKGEMVDLLKKMSETIEKYISGQMIECLFVGVGTSLGYMIIGVDYAFLFGVIAGLTNMIPYIGPYIGLAPAVIVTVFADPWKAVFACIVVLIVQQIDGNIIYPNVIGKSLDIHPLTIIIILLVAGNLAGLLGMILGVPFYAVCKTIFVYVFDMVQLSKSGKKTEEVEIVDKK</sequence>
<keyword evidence="9" id="KW-1185">Reference proteome</keyword>
<dbReference type="PANTHER" id="PTHR21716">
    <property type="entry name" value="TRANSMEMBRANE PROTEIN"/>
    <property type="match status" value="1"/>
</dbReference>
<comment type="subcellular location">
    <subcellularLocation>
        <location evidence="1">Cell membrane</location>
        <topology evidence="1">Multi-pass membrane protein</topology>
    </subcellularLocation>
</comment>
<evidence type="ECO:0000256" key="4">
    <source>
        <dbReference type="ARBA" id="ARBA00022475"/>
    </source>
</evidence>
<comment type="caution">
    <text evidence="8">The sequence shown here is derived from an EMBL/GenBank/DDBJ whole genome shotgun (WGS) entry which is preliminary data.</text>
</comment>
<protein>
    <submittedName>
        <fullName evidence="8">AI-2E family transporter</fullName>
    </submittedName>
</protein>
<dbReference type="Pfam" id="PF01594">
    <property type="entry name" value="AI-2E_transport"/>
    <property type="match status" value="1"/>
</dbReference>
<evidence type="ECO:0000313" key="9">
    <source>
        <dbReference type="Proteomes" id="UP000288197"/>
    </source>
</evidence>
<evidence type="ECO:0000256" key="7">
    <source>
        <dbReference type="ARBA" id="ARBA00023136"/>
    </source>
</evidence>
<dbReference type="Proteomes" id="UP000288197">
    <property type="component" value="Unassembled WGS sequence"/>
</dbReference>
<dbReference type="PANTHER" id="PTHR21716:SF53">
    <property type="entry name" value="PERMEASE PERM-RELATED"/>
    <property type="match status" value="1"/>
</dbReference>
<keyword evidence="7" id="KW-0472">Membrane</keyword>
<keyword evidence="6" id="KW-1133">Transmembrane helix</keyword>
<dbReference type="GO" id="GO:0005886">
    <property type="term" value="C:plasma membrane"/>
    <property type="evidence" value="ECO:0007669"/>
    <property type="project" value="UniProtKB-SubCell"/>
</dbReference>
<dbReference type="EMBL" id="NGJX01000005">
    <property type="protein sequence ID" value="RSU02192.1"/>
    <property type="molecule type" value="Genomic_DNA"/>
</dbReference>
<accession>A0A369AZJ3</accession>
<name>A0A369AZJ3_9ENTE</name>
<proteinExistence type="inferred from homology"/>
<dbReference type="GO" id="GO:0055085">
    <property type="term" value="P:transmembrane transport"/>
    <property type="evidence" value="ECO:0007669"/>
    <property type="project" value="TreeGrafter"/>
</dbReference>
<organism evidence="8 9">
    <name type="scientific">Vagococcus fluvialis</name>
    <dbReference type="NCBI Taxonomy" id="2738"/>
    <lineage>
        <taxon>Bacteria</taxon>
        <taxon>Bacillati</taxon>
        <taxon>Bacillota</taxon>
        <taxon>Bacilli</taxon>
        <taxon>Lactobacillales</taxon>
        <taxon>Enterococcaceae</taxon>
        <taxon>Vagococcus</taxon>
    </lineage>
</organism>
<dbReference type="AlphaFoldDB" id="A0A369AZJ3"/>
<comment type="similarity">
    <text evidence="2">Belongs to the autoinducer-2 exporter (AI-2E) (TC 2.A.86) family.</text>
</comment>